<feature type="domain" description="NmrA-like" evidence="4">
    <location>
        <begin position="6"/>
        <end position="312"/>
    </location>
</feature>
<reference evidence="5 6" key="1">
    <citation type="submission" date="2024-02" db="EMBL/GenBank/DDBJ databases">
        <title>A draft genome for the cacao thread blight pathogen Marasmius crinis-equi.</title>
        <authorList>
            <person name="Cohen S.P."/>
            <person name="Baruah I.K."/>
            <person name="Amoako-Attah I."/>
            <person name="Bukari Y."/>
            <person name="Meinhardt L.W."/>
            <person name="Bailey B.A."/>
        </authorList>
    </citation>
    <scope>NUCLEOTIDE SEQUENCE [LARGE SCALE GENOMIC DNA]</scope>
    <source>
        <strain evidence="5 6">GH-76</strain>
    </source>
</reference>
<dbReference type="Gene3D" id="3.90.25.10">
    <property type="entry name" value="UDP-galactose 4-epimerase, domain 1"/>
    <property type="match status" value="1"/>
</dbReference>
<dbReference type="Gene3D" id="3.40.50.720">
    <property type="entry name" value="NAD(P)-binding Rossmann-like Domain"/>
    <property type="match status" value="1"/>
</dbReference>
<organism evidence="5 6">
    <name type="scientific">Marasmius crinis-equi</name>
    <dbReference type="NCBI Taxonomy" id="585013"/>
    <lineage>
        <taxon>Eukaryota</taxon>
        <taxon>Fungi</taxon>
        <taxon>Dikarya</taxon>
        <taxon>Basidiomycota</taxon>
        <taxon>Agaricomycotina</taxon>
        <taxon>Agaricomycetes</taxon>
        <taxon>Agaricomycetidae</taxon>
        <taxon>Agaricales</taxon>
        <taxon>Marasmiineae</taxon>
        <taxon>Marasmiaceae</taxon>
        <taxon>Marasmius</taxon>
    </lineage>
</organism>
<dbReference type="Pfam" id="PF05368">
    <property type="entry name" value="NmrA"/>
    <property type="match status" value="1"/>
</dbReference>
<dbReference type="InterPro" id="IPR051609">
    <property type="entry name" value="NmrA/Isoflavone_reductase-like"/>
</dbReference>
<sequence>MPKSMNIAVAGGSHGIGRYIVEQLLCLKSSRCPYLHIIVLSRSGGENIVSHGSSAQRVQVDYDDADALTALFRNHNIDTIICTLITSDFAQFSALQERMLRAALEVPSFRRFAPSEFGVDSEAPKTYPYKTSKLPILRTLRSIQSTHPGFEWTKFVPGVFINYFGIGNPKPDEEKAFQYLNRMPPRIDIASGTADIPGDGNAKQFYTLAEDMARFVAEATQLDVWPEQLDAAGDEIGFNDIIRIAERITGKKFKVQYHTKEDILAVANIPPKERIDYFYLAQLSVIVGETGQGKALNELFPYIKPTTVEEFLEKWWGKEN</sequence>
<name>A0ABR3FYK4_9AGAR</name>
<proteinExistence type="inferred from homology"/>
<dbReference type="PANTHER" id="PTHR47706:SF4">
    <property type="entry name" value="NMRA-LIKE DOMAIN-CONTAINING PROTEIN"/>
    <property type="match status" value="1"/>
</dbReference>
<evidence type="ECO:0000256" key="1">
    <source>
        <dbReference type="ARBA" id="ARBA00005725"/>
    </source>
</evidence>
<evidence type="ECO:0000259" key="4">
    <source>
        <dbReference type="Pfam" id="PF05368"/>
    </source>
</evidence>
<gene>
    <name evidence="5" type="ORF">V5O48_001434</name>
</gene>
<dbReference type="InterPro" id="IPR036291">
    <property type="entry name" value="NAD(P)-bd_dom_sf"/>
</dbReference>
<dbReference type="Proteomes" id="UP001465976">
    <property type="component" value="Unassembled WGS sequence"/>
</dbReference>
<evidence type="ECO:0000256" key="3">
    <source>
        <dbReference type="ARBA" id="ARBA00023002"/>
    </source>
</evidence>
<keyword evidence="2" id="KW-0521">NADP</keyword>
<comment type="similarity">
    <text evidence="1">Belongs to the NmrA-type oxidoreductase family. Isoflavone reductase subfamily.</text>
</comment>
<evidence type="ECO:0000313" key="6">
    <source>
        <dbReference type="Proteomes" id="UP001465976"/>
    </source>
</evidence>
<dbReference type="InterPro" id="IPR008030">
    <property type="entry name" value="NmrA-like"/>
</dbReference>
<protein>
    <recommendedName>
        <fullName evidence="4">NmrA-like domain-containing protein</fullName>
    </recommendedName>
</protein>
<keyword evidence="3" id="KW-0560">Oxidoreductase</keyword>
<dbReference type="EMBL" id="JBAHYK010000027">
    <property type="protein sequence ID" value="KAL0580609.1"/>
    <property type="molecule type" value="Genomic_DNA"/>
</dbReference>
<evidence type="ECO:0000256" key="2">
    <source>
        <dbReference type="ARBA" id="ARBA00022857"/>
    </source>
</evidence>
<comment type="caution">
    <text evidence="5">The sequence shown here is derived from an EMBL/GenBank/DDBJ whole genome shotgun (WGS) entry which is preliminary data.</text>
</comment>
<dbReference type="PANTHER" id="PTHR47706">
    <property type="entry name" value="NMRA-LIKE FAMILY PROTEIN"/>
    <property type="match status" value="1"/>
</dbReference>
<evidence type="ECO:0000313" key="5">
    <source>
        <dbReference type="EMBL" id="KAL0580609.1"/>
    </source>
</evidence>
<keyword evidence="6" id="KW-1185">Reference proteome</keyword>
<accession>A0ABR3FYK4</accession>
<dbReference type="SUPFAM" id="SSF51735">
    <property type="entry name" value="NAD(P)-binding Rossmann-fold domains"/>
    <property type="match status" value="1"/>
</dbReference>